<proteinExistence type="predicted"/>
<comment type="caution">
    <text evidence="1">The sequence shown here is derived from an EMBL/GenBank/DDBJ whole genome shotgun (WGS) entry which is preliminary data.</text>
</comment>
<reference evidence="1 2" key="1">
    <citation type="submission" date="2016-11" db="EMBL/GenBank/DDBJ databases">
        <title>Description of two novel members of the family Erysipelotrichaceae: Ileibacterium lipovorans gen. nov., sp. nov. and Dubosiella newyorkensis, gen. nov., sp. nov.</title>
        <authorList>
            <person name="Cox L.M."/>
            <person name="Sohn J."/>
            <person name="Tyrrell K.L."/>
            <person name="Citron D.M."/>
            <person name="Lawson P.A."/>
            <person name="Patel N.B."/>
            <person name="Iizumi T."/>
            <person name="Perez-Perez G.I."/>
            <person name="Goldstein E.J."/>
            <person name="Blaser M.J."/>
        </authorList>
    </citation>
    <scope>NUCLEOTIDE SEQUENCE [LARGE SCALE GENOMIC DNA]</scope>
    <source>
        <strain evidence="1 2">NYU-BL-A4</strain>
    </source>
</reference>
<dbReference type="Proteomes" id="UP000186705">
    <property type="component" value="Unassembled WGS sequence"/>
</dbReference>
<feature type="non-terminal residue" evidence="1">
    <location>
        <position position="216"/>
    </location>
</feature>
<name>A0A1U7NJY7_9FIRM</name>
<feature type="non-terminal residue" evidence="1">
    <location>
        <position position="1"/>
    </location>
</feature>
<accession>A0A1U7NJY7</accession>
<evidence type="ECO:0000313" key="1">
    <source>
        <dbReference type="EMBL" id="OLU44180.1"/>
    </source>
</evidence>
<protein>
    <submittedName>
        <fullName evidence="1">Uncharacterized protein</fullName>
    </submittedName>
</protein>
<dbReference type="EMBL" id="MPKA01000120">
    <property type="protein sequence ID" value="OLU44180.1"/>
    <property type="molecule type" value="Genomic_DNA"/>
</dbReference>
<dbReference type="AlphaFoldDB" id="A0A1U7NJY7"/>
<sequence length="216" mass="25078">EKTFDAACKKVLSKKAILAYIVKKTIPEFEDYSVREIESLYIENDPEISNVRLANKNPYIHGMNTEDTDMEEGTVRFDLLFYVRLPLEEVLTKVIVNVEAQGKFSPGYPIPKRMVYYMARMISSQHGREFVKSHYEEIKKVYSIWICMDPPLYAANTINRYGMREANVYGKPLYEKKDYDLMEGILICLSQDEEEASGSDLLDFLNTTFRKTMSAK</sequence>
<keyword evidence="2" id="KW-1185">Reference proteome</keyword>
<evidence type="ECO:0000313" key="2">
    <source>
        <dbReference type="Proteomes" id="UP000186705"/>
    </source>
</evidence>
<gene>
    <name evidence="1" type="ORF">BO225_10965</name>
</gene>
<organism evidence="1 2">
    <name type="scientific">Dubosiella newyorkensis</name>
    <dbReference type="NCBI Taxonomy" id="1862672"/>
    <lineage>
        <taxon>Bacteria</taxon>
        <taxon>Bacillati</taxon>
        <taxon>Bacillota</taxon>
        <taxon>Erysipelotrichia</taxon>
        <taxon>Erysipelotrichales</taxon>
        <taxon>Erysipelotrichaceae</taxon>
        <taxon>Dubosiella</taxon>
    </lineage>
</organism>